<proteinExistence type="predicted"/>
<organism evidence="2 3">
    <name type="scientific">Elysia crispata</name>
    <name type="common">lettuce slug</name>
    <dbReference type="NCBI Taxonomy" id="231223"/>
    <lineage>
        <taxon>Eukaryota</taxon>
        <taxon>Metazoa</taxon>
        <taxon>Spiralia</taxon>
        <taxon>Lophotrochozoa</taxon>
        <taxon>Mollusca</taxon>
        <taxon>Gastropoda</taxon>
        <taxon>Heterobranchia</taxon>
        <taxon>Euthyneura</taxon>
        <taxon>Panpulmonata</taxon>
        <taxon>Sacoglossa</taxon>
        <taxon>Placobranchoidea</taxon>
        <taxon>Plakobranchidae</taxon>
        <taxon>Elysia</taxon>
    </lineage>
</organism>
<dbReference type="AlphaFoldDB" id="A0AAE1AQ36"/>
<reference evidence="2" key="1">
    <citation type="journal article" date="2023" name="G3 (Bethesda)">
        <title>A reference genome for the long-term kleptoplast-retaining sea slug Elysia crispata morphotype clarki.</title>
        <authorList>
            <person name="Eastman K.E."/>
            <person name="Pendleton A.L."/>
            <person name="Shaikh M.A."/>
            <person name="Suttiyut T."/>
            <person name="Ogas R."/>
            <person name="Tomko P."/>
            <person name="Gavelis G."/>
            <person name="Widhalm J.R."/>
            <person name="Wisecaver J.H."/>
        </authorList>
    </citation>
    <scope>NUCLEOTIDE SEQUENCE</scope>
    <source>
        <strain evidence="2">ECLA1</strain>
    </source>
</reference>
<feature type="region of interest" description="Disordered" evidence="1">
    <location>
        <begin position="1"/>
        <end position="95"/>
    </location>
</feature>
<evidence type="ECO:0000313" key="2">
    <source>
        <dbReference type="EMBL" id="KAK3791947.1"/>
    </source>
</evidence>
<keyword evidence="3" id="KW-1185">Reference proteome</keyword>
<feature type="compositionally biased region" description="Basic and acidic residues" evidence="1">
    <location>
        <begin position="64"/>
        <end position="75"/>
    </location>
</feature>
<feature type="compositionally biased region" description="Basic residues" evidence="1">
    <location>
        <begin position="82"/>
        <end position="95"/>
    </location>
</feature>
<gene>
    <name evidence="2" type="ORF">RRG08_023269</name>
</gene>
<name>A0AAE1AQ36_9GAST</name>
<dbReference type="EMBL" id="JAWDGP010001414">
    <property type="protein sequence ID" value="KAK3791947.1"/>
    <property type="molecule type" value="Genomic_DNA"/>
</dbReference>
<sequence length="95" mass="10806">MDQAVEPKLPKPAKYAETVKKGAAVESERESEAAADGKMEDFQSGWQTVPARRKKRRNGPTPPREVRKPPDDSFRSDTSSRQMKKTRGQRHQNQN</sequence>
<accession>A0AAE1AQ36</accession>
<comment type="caution">
    <text evidence="2">The sequence shown here is derived from an EMBL/GenBank/DDBJ whole genome shotgun (WGS) entry which is preliminary data.</text>
</comment>
<protein>
    <submittedName>
        <fullName evidence="2">Uncharacterized protein</fullName>
    </submittedName>
</protein>
<evidence type="ECO:0000256" key="1">
    <source>
        <dbReference type="SAM" id="MobiDB-lite"/>
    </source>
</evidence>
<dbReference type="Proteomes" id="UP001283361">
    <property type="component" value="Unassembled WGS sequence"/>
</dbReference>
<evidence type="ECO:0000313" key="3">
    <source>
        <dbReference type="Proteomes" id="UP001283361"/>
    </source>
</evidence>
<feature type="compositionally biased region" description="Basic and acidic residues" evidence="1">
    <location>
        <begin position="26"/>
        <end position="41"/>
    </location>
</feature>